<dbReference type="Proteomes" id="UP000291404">
    <property type="component" value="Unassembled WGS sequence"/>
</dbReference>
<accession>A0A4Q9LHQ6</accession>
<keyword evidence="2" id="KW-1185">Reference proteome</keyword>
<organism evidence="1 2">
    <name type="scientific">Hamiltosporidium magnivora</name>
    <dbReference type="NCBI Taxonomy" id="148818"/>
    <lineage>
        <taxon>Eukaryota</taxon>
        <taxon>Fungi</taxon>
        <taxon>Fungi incertae sedis</taxon>
        <taxon>Microsporidia</taxon>
        <taxon>Dubosqiidae</taxon>
        <taxon>Hamiltosporidium</taxon>
    </lineage>
</organism>
<evidence type="ECO:0000313" key="1">
    <source>
        <dbReference type="EMBL" id="TBU07306.1"/>
    </source>
</evidence>
<dbReference type="EMBL" id="PITI01000294">
    <property type="protein sequence ID" value="TBU07306.1"/>
    <property type="molecule type" value="Genomic_DNA"/>
</dbReference>
<name>A0A4Q9LHQ6_9MICR</name>
<dbReference type="VEuPathDB" id="MicrosporidiaDB:CWI36_0294p0030"/>
<dbReference type="AlphaFoldDB" id="A0A4Q9LHQ6"/>
<evidence type="ECO:0000313" key="2">
    <source>
        <dbReference type="Proteomes" id="UP000291404"/>
    </source>
</evidence>
<protein>
    <submittedName>
        <fullName evidence="1">Uncharacterized protein</fullName>
    </submittedName>
</protein>
<reference evidence="1 2" key="1">
    <citation type="submission" date="2017-12" db="EMBL/GenBank/DDBJ databases">
        <authorList>
            <person name="Pombert J.-F."/>
            <person name="Haag K.L."/>
            <person name="Ebert D."/>
        </authorList>
    </citation>
    <scope>NUCLEOTIDE SEQUENCE [LARGE SCALE GENOMIC DNA]</scope>
    <source>
        <strain evidence="1">BE-OM-2</strain>
    </source>
</reference>
<proteinExistence type="predicted"/>
<dbReference type="VEuPathDB" id="MicrosporidiaDB:CWI39_1292p0020"/>
<sequence>MQFNLNFLGSKNMFYILIFVCNSSERDVIVYVARDSQEHFLNLNIREAKTECFCQTKRDDREKTMEIELIKYLFDKENGIEYDKYIFEDIEISGLKFDIFPNLDIKNSTQEIFLCRHITTSNFKIFYSFIISYYFLYEKMTIESFYTILYFLEYLRVQYDNKLRKVLILIFLSLSQSTELENDVVDKIQLHFSKQKIFSHAYFKIISQEYFKEFKHENNFEPWIFIKEKNFLLFEVYEAFYTANRKYLLILKGDFFEKFLKKITGNVKRKNLFIILLNTFDLKYLHIHDLESKYLEICCFILDNLKKTLNEIVFYNIKIRNKLIISLNTNQAFIYLKKIVFLEPKIKTNLKFSNNLNKIEEFIFYDRFITYQQNLISEYQILEKLDGIKDIIINSQQKEGKSKEEFSYEKENFNQDINIDYSTSSFASLFDENIWTGKIKIFEFLDLKYKLWEISCQIGCFIEFFDISIIFEELDLNEFNVKGTFFERNIRKIIINNSK</sequence>
<comment type="caution">
    <text evidence="1">The sequence shown here is derived from an EMBL/GenBank/DDBJ whole genome shotgun (WGS) entry which is preliminary data.</text>
</comment>
<dbReference type="VEuPathDB" id="MicrosporidiaDB:CWI39_1292p0010"/>
<gene>
    <name evidence="1" type="ORF">CWI36_0294p0030</name>
</gene>